<feature type="region of interest" description="Disordered" evidence="1">
    <location>
        <begin position="35"/>
        <end position="124"/>
    </location>
</feature>
<feature type="transmembrane region" description="Helical" evidence="2">
    <location>
        <begin position="273"/>
        <end position="297"/>
    </location>
</feature>
<sequence>MRPANILATCFALVSVSAASWPSWEDNKAIQGIEEMLFRRQDDAEETRSSNEDDSESTAEPTVTRTRDSEDSESTSDAESTRARESDDSSATASETGDDDEDPEETGTVTGTKTSGTAAATSIDERLPAGGISMVTPAVISGPQYYKIGDYVTFGWNYTSLSVTPKHIDILASCKENDATYTLAVNQSAEETAVTWDTGEYQATATVPLLTETYTLIIYDADSSISAVPSAGYLGVFNQWTFGMYTPQPYVPRNEFTCASCNSALSIAERQTLGVVLTMGIVTVFSFTWFASGFLGLL</sequence>
<reference evidence="5" key="1">
    <citation type="journal article" date="2020" name="Stud. Mycol.">
        <title>101 Dothideomycetes genomes: a test case for predicting lifestyles and emergence of pathogens.</title>
        <authorList>
            <person name="Haridas S."/>
            <person name="Albert R."/>
            <person name="Binder M."/>
            <person name="Bloem J."/>
            <person name="Labutti K."/>
            <person name="Salamov A."/>
            <person name="Andreopoulos B."/>
            <person name="Baker S."/>
            <person name="Barry K."/>
            <person name="Bills G."/>
            <person name="Bluhm B."/>
            <person name="Cannon C."/>
            <person name="Castanera R."/>
            <person name="Culley D."/>
            <person name="Daum C."/>
            <person name="Ezra D."/>
            <person name="Gonzalez J."/>
            <person name="Henrissat B."/>
            <person name="Kuo A."/>
            <person name="Liang C."/>
            <person name="Lipzen A."/>
            <person name="Lutzoni F."/>
            <person name="Magnuson J."/>
            <person name="Mondo S."/>
            <person name="Nolan M."/>
            <person name="Ohm R."/>
            <person name="Pangilinan J."/>
            <person name="Park H.-J."/>
            <person name="Ramirez L."/>
            <person name="Alfaro M."/>
            <person name="Sun H."/>
            <person name="Tritt A."/>
            <person name="Yoshinaga Y."/>
            <person name="Zwiers L.-H."/>
            <person name="Turgeon B."/>
            <person name="Goodwin S."/>
            <person name="Spatafora J."/>
            <person name="Crous P."/>
            <person name="Grigoriev I."/>
        </authorList>
    </citation>
    <scope>NUCLEOTIDE SEQUENCE</scope>
    <source>
        <strain evidence="5">ATCC 16933</strain>
    </source>
</reference>
<feature type="compositionally biased region" description="Acidic residues" evidence="1">
    <location>
        <begin position="96"/>
        <end position="105"/>
    </location>
</feature>
<dbReference type="PANTHER" id="PTHR42028:SF1">
    <property type="entry name" value="YALI0E30657P"/>
    <property type="match status" value="1"/>
</dbReference>
<keyword evidence="2" id="KW-1133">Transmembrane helix</keyword>
<evidence type="ECO:0000313" key="6">
    <source>
        <dbReference type="Proteomes" id="UP000799766"/>
    </source>
</evidence>
<keyword evidence="2" id="KW-0472">Membrane</keyword>
<feature type="compositionally biased region" description="Basic and acidic residues" evidence="1">
    <location>
        <begin position="36"/>
        <end position="51"/>
    </location>
</feature>
<gene>
    <name evidence="5" type="ORF">BDY21DRAFT_421204</name>
</gene>
<evidence type="ECO:0000256" key="2">
    <source>
        <dbReference type="SAM" id="Phobius"/>
    </source>
</evidence>
<feature type="chain" id="PRO_5025468595" description="DUF7137 domain-containing protein" evidence="3">
    <location>
        <begin position="20"/>
        <end position="298"/>
    </location>
</feature>
<feature type="domain" description="DUF7137" evidence="4">
    <location>
        <begin position="127"/>
        <end position="259"/>
    </location>
</feature>
<protein>
    <recommendedName>
        <fullName evidence="4">DUF7137 domain-containing protein</fullName>
    </recommendedName>
</protein>
<dbReference type="EMBL" id="MU001679">
    <property type="protein sequence ID" value="KAF2457895.1"/>
    <property type="molecule type" value="Genomic_DNA"/>
</dbReference>
<feature type="compositionally biased region" description="Low complexity" evidence="1">
    <location>
        <begin position="106"/>
        <end position="121"/>
    </location>
</feature>
<dbReference type="OrthoDB" id="2435509at2759"/>
<feature type="signal peptide" evidence="3">
    <location>
        <begin position="1"/>
        <end position="19"/>
    </location>
</feature>
<dbReference type="AlphaFoldDB" id="A0A6A6P1L6"/>
<evidence type="ECO:0000256" key="1">
    <source>
        <dbReference type="SAM" id="MobiDB-lite"/>
    </source>
</evidence>
<evidence type="ECO:0000313" key="5">
    <source>
        <dbReference type="EMBL" id="KAF2457895.1"/>
    </source>
</evidence>
<keyword evidence="6" id="KW-1185">Reference proteome</keyword>
<evidence type="ECO:0000256" key="3">
    <source>
        <dbReference type="SAM" id="SignalP"/>
    </source>
</evidence>
<evidence type="ECO:0000259" key="4">
    <source>
        <dbReference type="Pfam" id="PF23585"/>
    </source>
</evidence>
<accession>A0A6A6P1L6</accession>
<keyword evidence="2" id="KW-0812">Transmembrane</keyword>
<name>A0A6A6P1L6_9PEZI</name>
<dbReference type="InterPro" id="IPR055561">
    <property type="entry name" value="DUF7137"/>
</dbReference>
<keyword evidence="3" id="KW-0732">Signal</keyword>
<dbReference type="Pfam" id="PF23585">
    <property type="entry name" value="DUF7137"/>
    <property type="match status" value="1"/>
</dbReference>
<organism evidence="5 6">
    <name type="scientific">Lineolata rhizophorae</name>
    <dbReference type="NCBI Taxonomy" id="578093"/>
    <lineage>
        <taxon>Eukaryota</taxon>
        <taxon>Fungi</taxon>
        <taxon>Dikarya</taxon>
        <taxon>Ascomycota</taxon>
        <taxon>Pezizomycotina</taxon>
        <taxon>Dothideomycetes</taxon>
        <taxon>Dothideomycetes incertae sedis</taxon>
        <taxon>Lineolatales</taxon>
        <taxon>Lineolataceae</taxon>
        <taxon>Lineolata</taxon>
    </lineage>
</organism>
<proteinExistence type="predicted"/>
<dbReference type="Proteomes" id="UP000799766">
    <property type="component" value="Unassembled WGS sequence"/>
</dbReference>
<dbReference type="PANTHER" id="PTHR42028">
    <property type="entry name" value="CHROMOSOME 1, WHOLE GENOME SHOTGUN SEQUENCE"/>
    <property type="match status" value="1"/>
</dbReference>